<dbReference type="EMBL" id="JAJJMA010129780">
    <property type="protein sequence ID" value="MCL7033022.1"/>
    <property type="molecule type" value="Genomic_DNA"/>
</dbReference>
<dbReference type="AlphaFoldDB" id="A0AA41S4I7"/>
<protein>
    <submittedName>
        <fullName evidence="2">Uncharacterized protein</fullName>
    </submittedName>
</protein>
<evidence type="ECO:0000313" key="2">
    <source>
        <dbReference type="EMBL" id="MCL7033022.1"/>
    </source>
</evidence>
<reference evidence="2" key="1">
    <citation type="submission" date="2022-03" db="EMBL/GenBank/DDBJ databases">
        <title>A functionally conserved STORR gene fusion in Papaver species that diverged 16.8 million years ago.</title>
        <authorList>
            <person name="Catania T."/>
        </authorList>
    </citation>
    <scope>NUCLEOTIDE SEQUENCE</scope>
    <source>
        <strain evidence="2">S-191538</strain>
    </source>
</reference>
<name>A0AA41S4I7_PAPNU</name>
<keyword evidence="3" id="KW-1185">Reference proteome</keyword>
<dbReference type="Proteomes" id="UP001177140">
    <property type="component" value="Unassembled WGS sequence"/>
</dbReference>
<comment type="caution">
    <text evidence="2">The sequence shown here is derived from an EMBL/GenBank/DDBJ whole genome shotgun (WGS) entry which is preliminary data.</text>
</comment>
<gene>
    <name evidence="2" type="ORF">MKW94_004857</name>
    <name evidence="1" type="ORF">MKW94_005007</name>
</gene>
<accession>A0AA41S4I7</accession>
<organism evidence="2 3">
    <name type="scientific">Papaver nudicaule</name>
    <name type="common">Iceland poppy</name>
    <dbReference type="NCBI Taxonomy" id="74823"/>
    <lineage>
        <taxon>Eukaryota</taxon>
        <taxon>Viridiplantae</taxon>
        <taxon>Streptophyta</taxon>
        <taxon>Embryophyta</taxon>
        <taxon>Tracheophyta</taxon>
        <taxon>Spermatophyta</taxon>
        <taxon>Magnoliopsida</taxon>
        <taxon>Ranunculales</taxon>
        <taxon>Papaveraceae</taxon>
        <taxon>Papaveroideae</taxon>
        <taxon>Papaver</taxon>
    </lineage>
</organism>
<evidence type="ECO:0000313" key="1">
    <source>
        <dbReference type="EMBL" id="MCL7021494.1"/>
    </source>
</evidence>
<evidence type="ECO:0000313" key="3">
    <source>
        <dbReference type="Proteomes" id="UP001177140"/>
    </source>
</evidence>
<proteinExistence type="predicted"/>
<dbReference type="EMBL" id="JAJJMA010001451">
    <property type="protein sequence ID" value="MCL7021494.1"/>
    <property type="molecule type" value="Genomic_DNA"/>
</dbReference>
<sequence>ITMAHVVRQRMAQMVGVRGNANRYRKFSAGAEPPKVPKEVVLTCLGEKTQQSKVEQHAIFSWWRNPEVRDDIFKVLTLGATVFYGQTYVTNQKKEVRRREEQHQEEMSEEDNVKYVMIPMDDGSYQIRTKSINIPITGCFAKVPVYLPDQ</sequence>
<feature type="non-terminal residue" evidence="2">
    <location>
        <position position="1"/>
    </location>
</feature>